<evidence type="ECO:0000256" key="4">
    <source>
        <dbReference type="ARBA" id="ARBA00023288"/>
    </source>
</evidence>
<proteinExistence type="inferred from homology"/>
<gene>
    <name evidence="7" type="ORF">SGCZBJ_12110</name>
</gene>
<dbReference type="AlphaFoldDB" id="A0A2N5DG53"/>
<accession>A0A2N5DG53</accession>
<dbReference type="OrthoDB" id="7190757at2"/>
<dbReference type="GO" id="GO:0009279">
    <property type="term" value="C:cell outer membrane"/>
    <property type="evidence" value="ECO:0007669"/>
    <property type="project" value="UniProtKB-SubCell"/>
</dbReference>
<feature type="chain" id="PRO_5014794895" description="17 kDa surface antigen" evidence="5">
    <location>
        <begin position="26"/>
        <end position="103"/>
    </location>
</feature>
<evidence type="ECO:0000256" key="5">
    <source>
        <dbReference type="SAM" id="SignalP"/>
    </source>
</evidence>
<feature type="domain" description="Glycine zipper 2TM" evidence="6">
    <location>
        <begin position="48"/>
        <end position="87"/>
    </location>
</feature>
<keyword evidence="8" id="KW-1185">Reference proteome</keyword>
<keyword evidence="4" id="KW-0449">Lipoprotein</keyword>
<organism evidence="7 8">
    <name type="scientific">Caulobacter zeae</name>
    <dbReference type="NCBI Taxonomy" id="2055137"/>
    <lineage>
        <taxon>Bacteria</taxon>
        <taxon>Pseudomonadati</taxon>
        <taxon>Pseudomonadota</taxon>
        <taxon>Alphaproteobacteria</taxon>
        <taxon>Caulobacterales</taxon>
        <taxon>Caulobacteraceae</taxon>
        <taxon>Caulobacter</taxon>
    </lineage>
</organism>
<feature type="signal peptide" evidence="5">
    <location>
        <begin position="1"/>
        <end position="25"/>
    </location>
</feature>
<evidence type="ECO:0000256" key="3">
    <source>
        <dbReference type="ARBA" id="ARBA00015281"/>
    </source>
</evidence>
<keyword evidence="5" id="KW-0732">Signal</keyword>
<dbReference type="RefSeq" id="WP_101718253.1">
    <property type="nucleotide sequence ID" value="NZ_PJRS01000022.1"/>
</dbReference>
<dbReference type="InterPro" id="IPR008816">
    <property type="entry name" value="Gly_zipper_2TM_dom"/>
</dbReference>
<comment type="caution">
    <text evidence="7">The sequence shown here is derived from an EMBL/GenBank/DDBJ whole genome shotgun (WGS) entry which is preliminary data.</text>
</comment>
<protein>
    <recommendedName>
        <fullName evidence="3">17 kDa surface antigen</fullName>
    </recommendedName>
</protein>
<sequence>MRVQMKTLIVAVSLAFTASTLAVTAAEAQQRRERVLVCKSTKKARNKGTVIGGLTGGTLGAAVAGNGAKTEGAILGGVVGAVAGNQIAKKNSKKNCHYEYRYR</sequence>
<comment type="subcellular location">
    <subcellularLocation>
        <location evidence="1">Cell outer membrane</location>
        <topology evidence="1">Lipid-anchor</topology>
    </subcellularLocation>
</comment>
<evidence type="ECO:0000313" key="7">
    <source>
        <dbReference type="EMBL" id="PLR24976.1"/>
    </source>
</evidence>
<reference evidence="7 8" key="1">
    <citation type="submission" date="2017-12" db="EMBL/GenBank/DDBJ databases">
        <title>The genome sequence of Caulobacter sp. 410.</title>
        <authorList>
            <person name="Gao J."/>
            <person name="Mao X."/>
            <person name="Sun J."/>
        </authorList>
    </citation>
    <scope>NUCLEOTIDE SEQUENCE [LARGE SCALE GENOMIC DNA]</scope>
    <source>
        <strain evidence="7 8">410</strain>
    </source>
</reference>
<name>A0A2N5DG53_9CAUL</name>
<evidence type="ECO:0000259" key="6">
    <source>
        <dbReference type="Pfam" id="PF05433"/>
    </source>
</evidence>
<evidence type="ECO:0000256" key="2">
    <source>
        <dbReference type="ARBA" id="ARBA00008681"/>
    </source>
</evidence>
<dbReference type="EMBL" id="PJRS01000022">
    <property type="protein sequence ID" value="PLR24976.1"/>
    <property type="molecule type" value="Genomic_DNA"/>
</dbReference>
<dbReference type="Pfam" id="PF05433">
    <property type="entry name" value="Rick_17kDa_Anti"/>
    <property type="match status" value="1"/>
</dbReference>
<evidence type="ECO:0000256" key="1">
    <source>
        <dbReference type="ARBA" id="ARBA00004459"/>
    </source>
</evidence>
<comment type="similarity">
    <text evidence="2">Belongs to the rickettsiale 17 kDa surface antigen family.</text>
</comment>
<dbReference type="Proteomes" id="UP000234479">
    <property type="component" value="Unassembled WGS sequence"/>
</dbReference>
<evidence type="ECO:0000313" key="8">
    <source>
        <dbReference type="Proteomes" id="UP000234479"/>
    </source>
</evidence>